<feature type="domain" description="Methyltransferase" evidence="2">
    <location>
        <begin position="157"/>
        <end position="296"/>
    </location>
</feature>
<reference evidence="3 4" key="1">
    <citation type="submission" date="2018-03" db="EMBL/GenBank/DDBJ databases">
        <title>Genomic Encyclopedia of Archaeal and Bacterial Type Strains, Phase II (KMG-II): from individual species to whole genera.</title>
        <authorList>
            <person name="Goeker M."/>
        </authorList>
    </citation>
    <scope>NUCLEOTIDE SEQUENCE [LARGE SCALE GENOMIC DNA]</scope>
    <source>
        <strain evidence="3 4">DSM 45211</strain>
    </source>
</reference>
<dbReference type="Pfam" id="PF13679">
    <property type="entry name" value="Methyltransf_32"/>
    <property type="match status" value="1"/>
</dbReference>
<evidence type="ECO:0000256" key="1">
    <source>
        <dbReference type="SAM" id="MobiDB-lite"/>
    </source>
</evidence>
<proteinExistence type="predicted"/>
<dbReference type="AlphaFoldDB" id="A0A2P8DM36"/>
<feature type="region of interest" description="Disordered" evidence="1">
    <location>
        <begin position="106"/>
        <end position="125"/>
    </location>
</feature>
<gene>
    <name evidence="3" type="ORF">CLV30_12031</name>
</gene>
<dbReference type="GO" id="GO:0005737">
    <property type="term" value="C:cytoplasm"/>
    <property type="evidence" value="ECO:0007669"/>
    <property type="project" value="TreeGrafter"/>
</dbReference>
<protein>
    <submittedName>
        <fullName evidence="3">Methyltransferase family protein</fullName>
    </submittedName>
</protein>
<organism evidence="3 4">
    <name type="scientific">Haloactinopolyspora alba</name>
    <dbReference type="NCBI Taxonomy" id="648780"/>
    <lineage>
        <taxon>Bacteria</taxon>
        <taxon>Bacillati</taxon>
        <taxon>Actinomycetota</taxon>
        <taxon>Actinomycetes</taxon>
        <taxon>Jiangellales</taxon>
        <taxon>Jiangellaceae</taxon>
        <taxon>Haloactinopolyspora</taxon>
    </lineage>
</organism>
<keyword evidence="4" id="KW-1185">Reference proteome</keyword>
<dbReference type="Gene3D" id="3.40.50.150">
    <property type="entry name" value="Vaccinia Virus protein VP39"/>
    <property type="match status" value="1"/>
</dbReference>
<dbReference type="GO" id="GO:0008168">
    <property type="term" value="F:methyltransferase activity"/>
    <property type="evidence" value="ECO:0007669"/>
    <property type="project" value="UniProtKB-KW"/>
</dbReference>
<evidence type="ECO:0000259" key="2">
    <source>
        <dbReference type="Pfam" id="PF13679"/>
    </source>
</evidence>
<dbReference type="Proteomes" id="UP000243528">
    <property type="component" value="Unassembled WGS sequence"/>
</dbReference>
<dbReference type="RefSeq" id="WP_106539221.1">
    <property type="nucleotide sequence ID" value="NZ_PYGE01000020.1"/>
</dbReference>
<evidence type="ECO:0000313" key="3">
    <source>
        <dbReference type="EMBL" id="PSK98245.1"/>
    </source>
</evidence>
<comment type="caution">
    <text evidence="3">The sequence shown here is derived from an EMBL/GenBank/DDBJ whole genome shotgun (WGS) entry which is preliminary data.</text>
</comment>
<accession>A0A2P8DM36</accession>
<keyword evidence="3" id="KW-0489">Methyltransferase</keyword>
<name>A0A2P8DM36_9ACTN</name>
<dbReference type="EMBL" id="PYGE01000020">
    <property type="protein sequence ID" value="PSK98245.1"/>
    <property type="molecule type" value="Genomic_DNA"/>
</dbReference>
<sequence>MPQNLPTALDSLRASLLDADRLVRAVASGRRRSATPRFRRTELRWVDLRAGRRLQVVTYDEQQSFTRNVAADEAGAAVDEVLAEPYGNWHIDTTDEEIQLRVTKKGDAQVHRAGRTGGVDRSHDRRKARMLEPDDPFLAEVGISGPDGRVKPSRSAKYRQVDEFLRAFAPVLDRAHEEAGSAPLRVTDLGCGNAYLTFGAHAWLDRQPDLKINVTGVDVKEQSRTRNEELAERLGWSSTMAFVREPIASVELDQRPHVVFALHACDTATDDALARAVRWDAPVILAAPCCHHDLQRRIGRATSWPQPYGLLARHGILRERFADVLTDAFRATVLRILGYRVEVIEFVDSAHTPRNTLLRAVRTGGAPDPATIAEYRRMTDEWNVEPALVPRLRQELDTRMK</sequence>
<dbReference type="SUPFAM" id="SSF53335">
    <property type="entry name" value="S-adenosyl-L-methionine-dependent methyltransferases"/>
    <property type="match status" value="1"/>
</dbReference>
<dbReference type="PANTHER" id="PTHR13369:SF3">
    <property type="entry name" value="METHYLTRANSFERASE DOMAIN-CONTAINING PROTEIN"/>
    <property type="match status" value="1"/>
</dbReference>
<dbReference type="InterPro" id="IPR025714">
    <property type="entry name" value="Methyltranfer_dom"/>
</dbReference>
<dbReference type="PANTHER" id="PTHR13369">
    <property type="match status" value="1"/>
</dbReference>
<dbReference type="OrthoDB" id="5502211at2"/>
<keyword evidence="3" id="KW-0808">Transferase</keyword>
<evidence type="ECO:0000313" key="4">
    <source>
        <dbReference type="Proteomes" id="UP000243528"/>
    </source>
</evidence>
<dbReference type="InterPro" id="IPR029063">
    <property type="entry name" value="SAM-dependent_MTases_sf"/>
</dbReference>
<dbReference type="GO" id="GO:0032259">
    <property type="term" value="P:methylation"/>
    <property type="evidence" value="ECO:0007669"/>
    <property type="project" value="UniProtKB-KW"/>
</dbReference>